<sequence>MFPDSEMTRKFPCGATKAAYLVCFGLSLYFKEKLIKDIRLSKCYVISFDVCLNKVTQTEQMDVVVRYWSEEEFKVVVHYLDSEFLGHTQAEQLLDKIKIILSPLDPKKLLQISIDGPKINWKFLRIFEEERRQMDPNLPHLHVVHGSFQQGEKEKLGETVRALWQLFHDTLARRDDFADMTKTTFPLKFCAHRWVEDLQVAECAIEIWPAVLKYIDSHKKLPKSKVPTSMSYTLVNEAAADPLFEAKLHFLAFVARQLKPFLETFQTDAPMVPFLAEELQSTLMSLLSCFIKRDILENTKTVLQMLKLDPLDKTLHVPLKQLDIGLATKQALDKASQKLQANALRGQEFKKECITFLATTSKKLLERSPLMYPAVRLLSSLDPVAMVTEEKSSIFKFEKLLQLLLNAKWCTVPQCDLLLSEYKHFLSQMIQHNKAEFLDFVHNGDSCSVDEFLGRFVSGRAEFENLWDLRKCLFTLSHGQAAVEKGYSVNKDMLVENLKERTLISLRLVQDSLAGRPMEDAIPRVLVQHAKAARMRYVQYLENEKKKKVAAENDRKRKELMYDIAHQTVKRQKMINSIEVMQREADEMAEKAEKKQGFALLSKSNAYQKSVTEKKSDVTALDQSCTVKTKSETIEVKRLKGVLFLVLTEK</sequence>
<name>A0ABR0YF96_HUSHU</name>
<reference evidence="2 3" key="1">
    <citation type="submission" date="2021-05" db="EMBL/GenBank/DDBJ databases">
        <authorList>
            <person name="Zahm M."/>
            <person name="Klopp C."/>
            <person name="Cabau C."/>
            <person name="Kuhl H."/>
            <person name="Suciu R."/>
            <person name="Ciorpac M."/>
            <person name="Holostenco D."/>
            <person name="Gessner J."/>
            <person name="Wuertz S."/>
            <person name="Hohne C."/>
            <person name="Stock M."/>
            <person name="Gislard M."/>
            <person name="Lluch J."/>
            <person name="Milhes M."/>
            <person name="Lampietro C."/>
            <person name="Lopez Roques C."/>
            <person name="Donnadieu C."/>
            <person name="Du K."/>
            <person name="Schartl M."/>
            <person name="Guiguen Y."/>
        </authorList>
    </citation>
    <scope>NUCLEOTIDE SEQUENCE [LARGE SCALE GENOMIC DNA]</scope>
    <source>
        <strain evidence="2">Hh-F2</strain>
        <tissue evidence="2">Blood</tissue>
    </source>
</reference>
<keyword evidence="3" id="KW-1185">Reference proteome</keyword>
<evidence type="ECO:0000313" key="3">
    <source>
        <dbReference type="Proteomes" id="UP001369086"/>
    </source>
</evidence>
<dbReference type="PANTHER" id="PTHR37162">
    <property type="entry name" value="HAT FAMILY DIMERISATION DOMAINCONTAINING PROTEIN-RELATED"/>
    <property type="match status" value="1"/>
</dbReference>
<feature type="coiled-coil region" evidence="1">
    <location>
        <begin position="541"/>
        <end position="595"/>
    </location>
</feature>
<gene>
    <name evidence="2" type="ORF">HHUSO_G29675</name>
</gene>
<evidence type="ECO:0000256" key="1">
    <source>
        <dbReference type="SAM" id="Coils"/>
    </source>
</evidence>
<dbReference type="EMBL" id="JAHFZB010000032">
    <property type="protein sequence ID" value="KAK6471317.1"/>
    <property type="molecule type" value="Genomic_DNA"/>
</dbReference>
<dbReference type="PANTHER" id="PTHR37162:SF11">
    <property type="match status" value="1"/>
</dbReference>
<organism evidence="2 3">
    <name type="scientific">Huso huso</name>
    <name type="common">Beluga</name>
    <name type="synonym">Acipenser huso</name>
    <dbReference type="NCBI Taxonomy" id="61971"/>
    <lineage>
        <taxon>Eukaryota</taxon>
        <taxon>Metazoa</taxon>
        <taxon>Chordata</taxon>
        <taxon>Craniata</taxon>
        <taxon>Vertebrata</taxon>
        <taxon>Euteleostomi</taxon>
        <taxon>Actinopterygii</taxon>
        <taxon>Chondrostei</taxon>
        <taxon>Acipenseriformes</taxon>
        <taxon>Acipenseridae</taxon>
        <taxon>Huso</taxon>
    </lineage>
</organism>
<keyword evidence="1" id="KW-0175">Coiled coil</keyword>
<evidence type="ECO:0000313" key="2">
    <source>
        <dbReference type="EMBL" id="KAK6471317.1"/>
    </source>
</evidence>
<protein>
    <submittedName>
        <fullName evidence="2">Uncharacterized protein</fullName>
    </submittedName>
</protein>
<comment type="caution">
    <text evidence="2">The sequence shown here is derived from an EMBL/GenBank/DDBJ whole genome shotgun (WGS) entry which is preliminary data.</text>
</comment>
<proteinExistence type="predicted"/>
<dbReference type="Proteomes" id="UP001369086">
    <property type="component" value="Unassembled WGS sequence"/>
</dbReference>
<accession>A0ABR0YF96</accession>